<dbReference type="RefSeq" id="WP_141645052.1">
    <property type="nucleotide sequence ID" value="NZ_VIFM01000107.1"/>
</dbReference>
<sequence>MAEAKAPEAAPPEQEAGAQPGALADPFRAYNFKLLIDGVNEGHFTQCTGLEVEVTALHYREGGAGPVTRRLAGPVTHGDMTLRYGVTVSPELWNWFLASMNGVPQRKNVSVLLLDMDGVTEKLRWNLNEAWPKKWRAAPLDALGQQIAIDSLTLVFESITRG</sequence>
<organism evidence="2 3">
    <name type="scientific">Myxococcus llanfairpwllgwyngyllgogerychwyrndrobwllllantysiliogogogochensis</name>
    <dbReference type="NCBI Taxonomy" id="2590453"/>
    <lineage>
        <taxon>Bacteria</taxon>
        <taxon>Pseudomonadati</taxon>
        <taxon>Myxococcota</taxon>
        <taxon>Myxococcia</taxon>
        <taxon>Myxococcales</taxon>
        <taxon>Cystobacterineae</taxon>
        <taxon>Myxococcaceae</taxon>
        <taxon>Myxococcus</taxon>
    </lineage>
</organism>
<dbReference type="InterPro" id="IPR011747">
    <property type="entry name" value="CHP02241"/>
</dbReference>
<dbReference type="OrthoDB" id="9799891at2"/>
<accession>A0A540WW66</accession>
<keyword evidence="3" id="KW-1185">Reference proteome</keyword>
<evidence type="ECO:0000313" key="2">
    <source>
        <dbReference type="EMBL" id="TQF13251.1"/>
    </source>
</evidence>
<reference evidence="2 3" key="1">
    <citation type="submission" date="2019-06" db="EMBL/GenBank/DDBJ databases">
        <authorList>
            <person name="Livingstone P."/>
            <person name="Whitworth D."/>
        </authorList>
    </citation>
    <scope>NUCLEOTIDE SEQUENCE [LARGE SCALE GENOMIC DNA]</scope>
    <source>
        <strain evidence="2 3">AM401</strain>
    </source>
</reference>
<comment type="caution">
    <text evidence="2">The sequence shown here is derived from an EMBL/GenBank/DDBJ whole genome shotgun (WGS) entry which is preliminary data.</text>
</comment>
<dbReference type="AlphaFoldDB" id="A0A540WW66"/>
<dbReference type="InterPro" id="IPR010667">
    <property type="entry name" value="Phage_T4_Gp19"/>
</dbReference>
<dbReference type="Pfam" id="PF06841">
    <property type="entry name" value="Phage_T4_gp19"/>
    <property type="match status" value="1"/>
</dbReference>
<dbReference type="NCBIfam" id="TIGR02241">
    <property type="entry name" value="conserved hypothetical phage tail region protein"/>
    <property type="match status" value="1"/>
</dbReference>
<dbReference type="Proteomes" id="UP000315369">
    <property type="component" value="Unassembled WGS sequence"/>
</dbReference>
<feature type="region of interest" description="Disordered" evidence="1">
    <location>
        <begin position="1"/>
        <end position="20"/>
    </location>
</feature>
<name>A0A540WW66_9BACT</name>
<dbReference type="GO" id="GO:0005198">
    <property type="term" value="F:structural molecule activity"/>
    <property type="evidence" value="ECO:0007669"/>
    <property type="project" value="InterPro"/>
</dbReference>
<dbReference type="EMBL" id="VIFM01000107">
    <property type="protein sequence ID" value="TQF13251.1"/>
    <property type="molecule type" value="Genomic_DNA"/>
</dbReference>
<evidence type="ECO:0000256" key="1">
    <source>
        <dbReference type="SAM" id="MobiDB-lite"/>
    </source>
</evidence>
<dbReference type="PANTHER" id="PTHR38009:SF1">
    <property type="entry name" value="CONSERVED HYPOTHETICAL PHAGE TAIL PROTEIN"/>
    <property type="match status" value="1"/>
</dbReference>
<dbReference type="PANTHER" id="PTHR38009">
    <property type="entry name" value="CONSERVED HYPOTHETICAL PHAGE TAIL PROTEIN"/>
    <property type="match status" value="1"/>
</dbReference>
<evidence type="ECO:0000313" key="3">
    <source>
        <dbReference type="Proteomes" id="UP000315369"/>
    </source>
</evidence>
<protein>
    <submittedName>
        <fullName evidence="2">Phage tail protein</fullName>
    </submittedName>
</protein>
<proteinExistence type="predicted"/>
<gene>
    <name evidence="2" type="ORF">FJV41_24955</name>
</gene>